<dbReference type="GO" id="GO:0004888">
    <property type="term" value="F:transmembrane signaling receptor activity"/>
    <property type="evidence" value="ECO:0007669"/>
    <property type="project" value="InterPro"/>
</dbReference>
<evidence type="ECO:0000313" key="4">
    <source>
        <dbReference type="Proteomes" id="UP000270924"/>
    </source>
</evidence>
<dbReference type="InterPro" id="IPR036719">
    <property type="entry name" value="Neuro-gated_channel_TM_sf"/>
</dbReference>
<gene>
    <name evidence="3" type="ORF">WBA_LOCUS7458</name>
</gene>
<keyword evidence="1" id="KW-0812">Transmembrane</keyword>
<evidence type="ECO:0000259" key="2">
    <source>
        <dbReference type="Pfam" id="PF02932"/>
    </source>
</evidence>
<reference evidence="3 4" key="1">
    <citation type="submission" date="2018-11" db="EMBL/GenBank/DDBJ databases">
        <authorList>
            <consortium name="Pathogen Informatics"/>
        </authorList>
    </citation>
    <scope>NUCLEOTIDE SEQUENCE [LARGE SCALE GENOMIC DNA]</scope>
</reference>
<dbReference type="InterPro" id="IPR006029">
    <property type="entry name" value="Neurotrans-gated_channel_TM"/>
</dbReference>
<dbReference type="GO" id="GO:0005230">
    <property type="term" value="F:extracellular ligand-gated monoatomic ion channel activity"/>
    <property type="evidence" value="ECO:0007669"/>
    <property type="project" value="UniProtKB-ARBA"/>
</dbReference>
<dbReference type="SUPFAM" id="SSF90112">
    <property type="entry name" value="Neurotransmitter-gated ion-channel transmembrane pore"/>
    <property type="match status" value="1"/>
</dbReference>
<keyword evidence="1" id="KW-0472">Membrane</keyword>
<organism evidence="3 4">
    <name type="scientific">Wuchereria bancrofti</name>
    <dbReference type="NCBI Taxonomy" id="6293"/>
    <lineage>
        <taxon>Eukaryota</taxon>
        <taxon>Metazoa</taxon>
        <taxon>Ecdysozoa</taxon>
        <taxon>Nematoda</taxon>
        <taxon>Chromadorea</taxon>
        <taxon>Rhabditida</taxon>
        <taxon>Spirurina</taxon>
        <taxon>Spiruromorpha</taxon>
        <taxon>Filarioidea</taxon>
        <taxon>Onchocercidae</taxon>
        <taxon>Wuchereria</taxon>
    </lineage>
</organism>
<feature type="transmembrane region" description="Helical" evidence="1">
    <location>
        <begin position="12"/>
        <end position="32"/>
    </location>
</feature>
<dbReference type="InParanoid" id="A0A3P7FUI3"/>
<evidence type="ECO:0000256" key="1">
    <source>
        <dbReference type="SAM" id="Phobius"/>
    </source>
</evidence>
<dbReference type="Pfam" id="PF02932">
    <property type="entry name" value="Neur_chan_memb"/>
    <property type="match status" value="1"/>
</dbReference>
<evidence type="ECO:0000313" key="3">
    <source>
        <dbReference type="EMBL" id="VDM14072.1"/>
    </source>
</evidence>
<dbReference type="PRINTS" id="PR00253">
    <property type="entry name" value="GABAARECEPTR"/>
</dbReference>
<keyword evidence="1" id="KW-1133">Transmembrane helix</keyword>
<dbReference type="AlphaFoldDB" id="A0A3P7FUI3"/>
<dbReference type="InterPro" id="IPR038050">
    <property type="entry name" value="Neuro_actylchol_rec"/>
</dbReference>
<dbReference type="OrthoDB" id="10424060at2759"/>
<keyword evidence="4" id="KW-1185">Reference proteome</keyword>
<dbReference type="EMBL" id="UYWW01005326">
    <property type="protein sequence ID" value="VDM14072.1"/>
    <property type="molecule type" value="Genomic_DNA"/>
</dbReference>
<protein>
    <recommendedName>
        <fullName evidence="2">Neurotransmitter-gated ion-channel transmembrane domain-containing protein</fullName>
    </recommendedName>
</protein>
<dbReference type="InterPro" id="IPR006028">
    <property type="entry name" value="GABAA/Glycine_rcpt"/>
</dbReference>
<dbReference type="GO" id="GO:0016020">
    <property type="term" value="C:membrane"/>
    <property type="evidence" value="ECO:0007669"/>
    <property type="project" value="InterPro"/>
</dbReference>
<proteinExistence type="predicted"/>
<name>A0A3P7FUI3_WUCBA</name>
<dbReference type="Proteomes" id="UP000270924">
    <property type="component" value="Unassembled WGS sequence"/>
</dbReference>
<accession>A0A3P7FUI3</accession>
<sequence>MVSYVKGLDLFMFSCVGYIFLSIVELAIVGMLEKSNTSRSYGSVESDVINTTSLILNETRPSKRLFRESRRRKLPLIEQEVEDKRLSGKVDIDLNDSLWTRNSATFAEYSEQNPSSTIQRPEIMKLNEYSGENTNRYFPYRITRETRSDSKHRRKRHNNGRRFLRHWTGEDMDNLCQKAFPISFTLLNMAYWMYYTARAND</sequence>
<dbReference type="Gene3D" id="1.20.58.390">
    <property type="entry name" value="Neurotransmitter-gated ion-channel transmembrane domain"/>
    <property type="match status" value="1"/>
</dbReference>
<feature type="domain" description="Neurotransmitter-gated ion-channel transmembrane" evidence="2">
    <location>
        <begin position="2"/>
        <end position="192"/>
    </location>
</feature>